<accession>A0A4S8QPS9</accession>
<dbReference type="AlphaFoldDB" id="A0A4S8QPS9"/>
<evidence type="ECO:0000313" key="2">
    <source>
        <dbReference type="EMBL" id="THV46131.1"/>
    </source>
</evidence>
<reference evidence="2 3" key="1">
    <citation type="submission" date="2017-12" db="EMBL/GenBank/DDBJ databases">
        <title>Comparative genomics of Botrytis spp.</title>
        <authorList>
            <person name="Valero-Jimenez C.A."/>
            <person name="Tapia P."/>
            <person name="Veloso J."/>
            <person name="Silva-Moreno E."/>
            <person name="Staats M."/>
            <person name="Valdes J.H."/>
            <person name="Van Kan J.A.L."/>
        </authorList>
    </citation>
    <scope>NUCLEOTIDE SEQUENCE [LARGE SCALE GENOMIC DNA]</scope>
    <source>
        <strain evidence="2 3">MUCL435</strain>
    </source>
</reference>
<dbReference type="PANTHER" id="PTHR10622:SF13">
    <property type="entry name" value="NACHT DOMAIN-CONTAINING PROTEIN"/>
    <property type="match status" value="1"/>
</dbReference>
<sequence>MRLLSRSMNGNWIVQEFLEAVPFYAILSHTWDRKDAEVTFEDIEDGKRHFDDRSKPGYDKLRFLSEKAESDGLCYFWIDTCCIKKSDSAELQRSLNSMFYWYSRAVRCYVLLSDVSLKVPRGGENFVAVEAFKHSRWFKRGWTLQELIAPRSVVFYSKEGSRLGDKRELVEAVATVTKIPIMALQGVELSHFSKKERFSWAENRKTSVPEDAAYCLLGIFNVRMYTSYADGEESELKEEALNKLDRKIDRKIEDASDSTRQDEEVIRIGGASWCDLNRLDQKKLRELDCELEDYVRWLLDIFPSEQNVGENLTELSKTAGKKMEALLANFGVHYEDLSSMEATVKTWTEPWARYTDRSESDQIRTQALVENRWYWTNSNEEVFKMITAARTLIELMIWRQNWTAQRRTRRSL</sequence>
<keyword evidence="3" id="KW-1185">Reference proteome</keyword>
<organism evidence="2 3">
    <name type="scientific">Botrytis galanthina</name>
    <dbReference type="NCBI Taxonomy" id="278940"/>
    <lineage>
        <taxon>Eukaryota</taxon>
        <taxon>Fungi</taxon>
        <taxon>Dikarya</taxon>
        <taxon>Ascomycota</taxon>
        <taxon>Pezizomycotina</taxon>
        <taxon>Leotiomycetes</taxon>
        <taxon>Helotiales</taxon>
        <taxon>Sclerotiniaceae</taxon>
        <taxon>Botrytis</taxon>
    </lineage>
</organism>
<dbReference type="OrthoDB" id="674604at2759"/>
<protein>
    <recommendedName>
        <fullName evidence="1">Heterokaryon incompatibility domain-containing protein</fullName>
    </recommendedName>
</protein>
<name>A0A4S8QPS9_9HELO</name>
<dbReference type="Pfam" id="PF06985">
    <property type="entry name" value="HET"/>
    <property type="match status" value="1"/>
</dbReference>
<feature type="domain" description="Heterokaryon incompatibility" evidence="1">
    <location>
        <begin position="24"/>
        <end position="114"/>
    </location>
</feature>
<comment type="caution">
    <text evidence="2">The sequence shown here is derived from an EMBL/GenBank/DDBJ whole genome shotgun (WGS) entry which is preliminary data.</text>
</comment>
<gene>
    <name evidence="2" type="ORF">BGAL_0413g00010</name>
</gene>
<dbReference type="Proteomes" id="UP000308671">
    <property type="component" value="Unassembled WGS sequence"/>
</dbReference>
<dbReference type="InterPro" id="IPR010730">
    <property type="entry name" value="HET"/>
</dbReference>
<proteinExistence type="predicted"/>
<dbReference type="EMBL" id="PQXL01000413">
    <property type="protein sequence ID" value="THV46131.1"/>
    <property type="molecule type" value="Genomic_DNA"/>
</dbReference>
<evidence type="ECO:0000313" key="3">
    <source>
        <dbReference type="Proteomes" id="UP000308671"/>
    </source>
</evidence>
<dbReference type="PANTHER" id="PTHR10622">
    <property type="entry name" value="HET DOMAIN-CONTAINING PROTEIN"/>
    <property type="match status" value="1"/>
</dbReference>
<evidence type="ECO:0000259" key="1">
    <source>
        <dbReference type="Pfam" id="PF06985"/>
    </source>
</evidence>